<sequence>MESTVQQEVQTVVPSSSGRSRKSSKAPIKLQFPTYGKIDDPLQYLE</sequence>
<feature type="non-terminal residue" evidence="2">
    <location>
        <position position="46"/>
    </location>
</feature>
<evidence type="ECO:0000313" key="2">
    <source>
        <dbReference type="EMBL" id="SBP54152.1"/>
    </source>
</evidence>
<dbReference type="AlphaFoldDB" id="A0A1A8AGA0"/>
<reference evidence="2" key="1">
    <citation type="submission" date="2016-05" db="EMBL/GenBank/DDBJ databases">
        <authorList>
            <person name="Lavstsen T."/>
            <person name="Jespersen J.S."/>
        </authorList>
    </citation>
    <scope>NUCLEOTIDE SEQUENCE</scope>
    <source>
        <tissue evidence="2">Brain</tissue>
    </source>
</reference>
<organism evidence="2">
    <name type="scientific">Nothobranchius furzeri</name>
    <name type="common">Turquoise killifish</name>
    <dbReference type="NCBI Taxonomy" id="105023"/>
    <lineage>
        <taxon>Eukaryota</taxon>
        <taxon>Metazoa</taxon>
        <taxon>Chordata</taxon>
        <taxon>Craniata</taxon>
        <taxon>Vertebrata</taxon>
        <taxon>Euteleostomi</taxon>
        <taxon>Actinopterygii</taxon>
        <taxon>Neopterygii</taxon>
        <taxon>Teleostei</taxon>
        <taxon>Neoteleostei</taxon>
        <taxon>Acanthomorphata</taxon>
        <taxon>Ovalentaria</taxon>
        <taxon>Atherinomorphae</taxon>
        <taxon>Cyprinodontiformes</taxon>
        <taxon>Nothobranchiidae</taxon>
        <taxon>Nothobranchius</taxon>
    </lineage>
</organism>
<feature type="region of interest" description="Disordered" evidence="1">
    <location>
        <begin position="1"/>
        <end position="30"/>
    </location>
</feature>
<feature type="compositionally biased region" description="Low complexity" evidence="1">
    <location>
        <begin position="1"/>
        <end position="18"/>
    </location>
</feature>
<gene>
    <name evidence="2" type="primary">Nfu_g_1_011167</name>
</gene>
<accession>A0A1A8AGA0</accession>
<name>A0A1A8AGA0_NOTFU</name>
<evidence type="ECO:0000256" key="1">
    <source>
        <dbReference type="SAM" id="MobiDB-lite"/>
    </source>
</evidence>
<protein>
    <submittedName>
        <fullName evidence="2">Uncharacterized protein</fullName>
    </submittedName>
</protein>
<dbReference type="EMBL" id="HADY01015667">
    <property type="protein sequence ID" value="SBP54152.1"/>
    <property type="molecule type" value="Transcribed_RNA"/>
</dbReference>
<proteinExistence type="predicted"/>
<reference evidence="2" key="2">
    <citation type="submission" date="2016-06" db="EMBL/GenBank/DDBJ databases">
        <title>The genome of a short-lived fish provides insights into sex chromosome evolution and the genetic control of aging.</title>
        <authorList>
            <person name="Reichwald K."/>
            <person name="Felder M."/>
            <person name="Petzold A."/>
            <person name="Koch P."/>
            <person name="Groth M."/>
            <person name="Platzer M."/>
        </authorList>
    </citation>
    <scope>NUCLEOTIDE SEQUENCE</scope>
    <source>
        <tissue evidence="2">Brain</tissue>
    </source>
</reference>